<dbReference type="EMBL" id="BAAANF010000015">
    <property type="protein sequence ID" value="GAA1690654.1"/>
    <property type="molecule type" value="Genomic_DNA"/>
</dbReference>
<name>A0ABN2HN81_9ACTN</name>
<organism evidence="2 3">
    <name type="scientific">Kribbella yunnanensis</name>
    <dbReference type="NCBI Taxonomy" id="190194"/>
    <lineage>
        <taxon>Bacteria</taxon>
        <taxon>Bacillati</taxon>
        <taxon>Actinomycetota</taxon>
        <taxon>Actinomycetes</taxon>
        <taxon>Propionibacteriales</taxon>
        <taxon>Kribbellaceae</taxon>
        <taxon>Kribbella</taxon>
    </lineage>
</organism>
<evidence type="ECO:0000313" key="3">
    <source>
        <dbReference type="Proteomes" id="UP001500280"/>
    </source>
</evidence>
<feature type="compositionally biased region" description="Basic and acidic residues" evidence="1">
    <location>
        <begin position="35"/>
        <end position="54"/>
    </location>
</feature>
<reference evidence="2 3" key="1">
    <citation type="journal article" date="2019" name="Int. J. Syst. Evol. Microbiol.">
        <title>The Global Catalogue of Microorganisms (GCM) 10K type strain sequencing project: providing services to taxonomists for standard genome sequencing and annotation.</title>
        <authorList>
            <consortium name="The Broad Institute Genomics Platform"/>
            <consortium name="The Broad Institute Genome Sequencing Center for Infectious Disease"/>
            <person name="Wu L."/>
            <person name="Ma J."/>
        </authorList>
    </citation>
    <scope>NUCLEOTIDE SEQUENCE [LARGE SCALE GENOMIC DNA]</scope>
    <source>
        <strain evidence="2 3">JCM 14307</strain>
    </source>
</reference>
<evidence type="ECO:0000313" key="2">
    <source>
        <dbReference type="EMBL" id="GAA1690654.1"/>
    </source>
</evidence>
<protein>
    <submittedName>
        <fullName evidence="2">Uncharacterized protein</fullName>
    </submittedName>
</protein>
<sequence>MRDETAGKGRQVGDQRTLRLTTEDDMELLNGDGDADPREHAVHDSGGEGEREPPDPGDSEQNLDHTGSAGDAGRGGPPELADEARDDNGQARGGAADLKG</sequence>
<accession>A0ABN2HN81</accession>
<evidence type="ECO:0000256" key="1">
    <source>
        <dbReference type="SAM" id="MobiDB-lite"/>
    </source>
</evidence>
<gene>
    <name evidence="2" type="ORF">GCM10009745_39840</name>
</gene>
<proteinExistence type="predicted"/>
<keyword evidence="3" id="KW-1185">Reference proteome</keyword>
<dbReference type="Proteomes" id="UP001500280">
    <property type="component" value="Unassembled WGS sequence"/>
</dbReference>
<feature type="compositionally biased region" description="Basic and acidic residues" evidence="1">
    <location>
        <begin position="1"/>
        <end position="17"/>
    </location>
</feature>
<comment type="caution">
    <text evidence="2">The sequence shown here is derived from an EMBL/GenBank/DDBJ whole genome shotgun (WGS) entry which is preliminary data.</text>
</comment>
<feature type="region of interest" description="Disordered" evidence="1">
    <location>
        <begin position="1"/>
        <end position="100"/>
    </location>
</feature>